<evidence type="ECO:0000313" key="1">
    <source>
        <dbReference type="EMBL" id="GIX67401.1"/>
    </source>
</evidence>
<protein>
    <submittedName>
        <fullName evidence="1">Uncharacterized protein</fullName>
    </submittedName>
</protein>
<dbReference type="EMBL" id="BPLR01001875">
    <property type="protein sequence ID" value="GIX67401.1"/>
    <property type="molecule type" value="Genomic_DNA"/>
</dbReference>
<keyword evidence="2" id="KW-1185">Reference proteome</keyword>
<dbReference type="Proteomes" id="UP001054945">
    <property type="component" value="Unassembled WGS sequence"/>
</dbReference>
<proteinExistence type="predicted"/>
<dbReference type="AlphaFoldDB" id="A0AAV4M5Q7"/>
<reference evidence="1 2" key="1">
    <citation type="submission" date="2021-06" db="EMBL/GenBank/DDBJ databases">
        <title>Caerostris extrusa draft genome.</title>
        <authorList>
            <person name="Kono N."/>
            <person name="Arakawa K."/>
        </authorList>
    </citation>
    <scope>NUCLEOTIDE SEQUENCE [LARGE SCALE GENOMIC DNA]</scope>
</reference>
<sequence length="98" mass="11423">MPNCRQTPLVIAILQKERPLEHYRDPFIPNRGREEMSLFCSRNLIEGNRGELPVWKDSFGSYGYRAKRTSRLFGSSVKGEKKIFVKNRDLLCNVHNVL</sequence>
<comment type="caution">
    <text evidence="1">The sequence shown here is derived from an EMBL/GenBank/DDBJ whole genome shotgun (WGS) entry which is preliminary data.</text>
</comment>
<accession>A0AAV4M5Q7</accession>
<name>A0AAV4M5Q7_CAEEX</name>
<evidence type="ECO:0000313" key="2">
    <source>
        <dbReference type="Proteomes" id="UP001054945"/>
    </source>
</evidence>
<gene>
    <name evidence="1" type="ORF">CEXT_473521</name>
</gene>
<organism evidence="1 2">
    <name type="scientific">Caerostris extrusa</name>
    <name type="common">Bark spider</name>
    <name type="synonym">Caerostris bankana</name>
    <dbReference type="NCBI Taxonomy" id="172846"/>
    <lineage>
        <taxon>Eukaryota</taxon>
        <taxon>Metazoa</taxon>
        <taxon>Ecdysozoa</taxon>
        <taxon>Arthropoda</taxon>
        <taxon>Chelicerata</taxon>
        <taxon>Arachnida</taxon>
        <taxon>Araneae</taxon>
        <taxon>Araneomorphae</taxon>
        <taxon>Entelegynae</taxon>
        <taxon>Araneoidea</taxon>
        <taxon>Araneidae</taxon>
        <taxon>Caerostris</taxon>
    </lineage>
</organism>